<protein>
    <submittedName>
        <fullName evidence="1">Uncharacterized protein</fullName>
    </submittedName>
</protein>
<comment type="caution">
    <text evidence="1">The sequence shown here is derived from an EMBL/GenBank/DDBJ whole genome shotgun (WGS) entry which is preliminary data.</text>
</comment>
<dbReference type="EMBL" id="BTGU01006703">
    <property type="protein sequence ID" value="GMN22496.1"/>
    <property type="molecule type" value="Genomic_DNA"/>
</dbReference>
<evidence type="ECO:0000313" key="2">
    <source>
        <dbReference type="Proteomes" id="UP001187192"/>
    </source>
</evidence>
<dbReference type="AlphaFoldDB" id="A0AA88CMN5"/>
<organism evidence="1 2">
    <name type="scientific">Ficus carica</name>
    <name type="common">Common fig</name>
    <dbReference type="NCBI Taxonomy" id="3494"/>
    <lineage>
        <taxon>Eukaryota</taxon>
        <taxon>Viridiplantae</taxon>
        <taxon>Streptophyta</taxon>
        <taxon>Embryophyta</taxon>
        <taxon>Tracheophyta</taxon>
        <taxon>Spermatophyta</taxon>
        <taxon>Magnoliopsida</taxon>
        <taxon>eudicotyledons</taxon>
        <taxon>Gunneridae</taxon>
        <taxon>Pentapetalae</taxon>
        <taxon>rosids</taxon>
        <taxon>fabids</taxon>
        <taxon>Rosales</taxon>
        <taxon>Moraceae</taxon>
        <taxon>Ficeae</taxon>
        <taxon>Ficus</taxon>
    </lineage>
</organism>
<dbReference type="Proteomes" id="UP001187192">
    <property type="component" value="Unassembled WGS sequence"/>
</dbReference>
<gene>
    <name evidence="1" type="ORF">TIFTF001_048992</name>
</gene>
<proteinExistence type="predicted"/>
<name>A0AA88CMN5_FICCA</name>
<sequence>MVSNLSANSDAILWKAGAADCEIMKDEVYVCMASKLPLVVPIHISSDLVYNMIMMAFKEGLKVRYSRKYLPVTTRRGKSGRDSLVSEQSSCHPVSQFCCQRHSFDHEAPLTFQGMEEKLRIFNKTQGVQGSPMYYRNIEMYQNMYMRRYVSDVAADMLIRTSLWAFIASKSESHSGSVMDKLSL</sequence>
<evidence type="ECO:0000313" key="1">
    <source>
        <dbReference type="EMBL" id="GMN22496.1"/>
    </source>
</evidence>
<reference evidence="1" key="1">
    <citation type="submission" date="2023-07" db="EMBL/GenBank/DDBJ databases">
        <title>draft genome sequence of fig (Ficus carica).</title>
        <authorList>
            <person name="Takahashi T."/>
            <person name="Nishimura K."/>
        </authorList>
    </citation>
    <scope>NUCLEOTIDE SEQUENCE</scope>
</reference>
<accession>A0AA88CMN5</accession>
<keyword evidence="2" id="KW-1185">Reference proteome</keyword>